<dbReference type="AlphaFoldDB" id="A0AAE2D4V8"/>
<dbReference type="PANTHER" id="PTHR10502">
    <property type="entry name" value="ANNEXIN"/>
    <property type="match status" value="1"/>
</dbReference>
<dbReference type="Gene3D" id="1.10.220.10">
    <property type="entry name" value="Annexin"/>
    <property type="match status" value="4"/>
</dbReference>
<keyword evidence="7" id="KW-0479">Metal-binding</keyword>
<evidence type="ECO:0000256" key="1">
    <source>
        <dbReference type="ARBA" id="ARBA00004340"/>
    </source>
</evidence>
<dbReference type="FunFam" id="1.10.220.10:FF:000005">
    <property type="entry name" value="Annexin"/>
    <property type="match status" value="1"/>
</dbReference>
<evidence type="ECO:0000256" key="10">
    <source>
        <dbReference type="ARBA" id="ARBA00023216"/>
    </source>
</evidence>
<proteinExistence type="inferred from homology"/>
<comment type="subunit">
    <text evidence="4">Homodimer.</text>
</comment>
<evidence type="ECO:0000256" key="8">
    <source>
        <dbReference type="ARBA" id="ARBA00022737"/>
    </source>
</evidence>
<dbReference type="Proteomes" id="UP001292079">
    <property type="component" value="Unassembled WGS sequence"/>
</dbReference>
<protein>
    <recommendedName>
        <fullName evidence="15">Annexin</fullName>
    </recommendedName>
</protein>
<keyword evidence="8 15" id="KW-0677">Repeat</keyword>
<evidence type="ECO:0000313" key="17">
    <source>
        <dbReference type="Proteomes" id="UP001292079"/>
    </source>
</evidence>
<keyword evidence="6" id="KW-0597">Phosphoprotein</keyword>
<comment type="function">
    <text evidence="12">Calcium/phospholipid-binding protein which promotes membrane fusion and is involved in exocytosis.</text>
</comment>
<dbReference type="GO" id="GO:0005737">
    <property type="term" value="C:cytoplasm"/>
    <property type="evidence" value="ECO:0007669"/>
    <property type="project" value="TreeGrafter"/>
</dbReference>
<evidence type="ECO:0000256" key="12">
    <source>
        <dbReference type="ARBA" id="ARBA00037210"/>
    </source>
</evidence>
<dbReference type="InterPro" id="IPR037104">
    <property type="entry name" value="Annexin_sf"/>
</dbReference>
<evidence type="ECO:0000256" key="9">
    <source>
        <dbReference type="ARBA" id="ARBA00022837"/>
    </source>
</evidence>
<evidence type="ECO:0000256" key="4">
    <source>
        <dbReference type="ARBA" id="ARBA00011738"/>
    </source>
</evidence>
<evidence type="ECO:0000313" key="16">
    <source>
        <dbReference type="EMBL" id="KAK4470260.1"/>
    </source>
</evidence>
<dbReference type="PROSITE" id="PS51897">
    <property type="entry name" value="ANNEXIN_2"/>
    <property type="match status" value="4"/>
</dbReference>
<keyword evidence="17" id="KW-1185">Reference proteome</keyword>
<dbReference type="PRINTS" id="PR00196">
    <property type="entry name" value="ANNEXIN"/>
</dbReference>
<evidence type="ECO:0000256" key="5">
    <source>
        <dbReference type="ARBA" id="ARBA00022525"/>
    </source>
</evidence>
<accession>A0AAE2D4V8</accession>
<comment type="caution">
    <text evidence="16">The sequence shown here is derived from an EMBL/GenBank/DDBJ whole genome shotgun (WGS) entry which is preliminary data.</text>
</comment>
<dbReference type="FunFam" id="1.10.220.10:FF:000002">
    <property type="entry name" value="Annexin"/>
    <property type="match status" value="1"/>
</dbReference>
<evidence type="ECO:0000256" key="6">
    <source>
        <dbReference type="ARBA" id="ARBA00022553"/>
    </source>
</evidence>
<dbReference type="GO" id="GO:0005886">
    <property type="term" value="C:plasma membrane"/>
    <property type="evidence" value="ECO:0007669"/>
    <property type="project" value="TreeGrafter"/>
</dbReference>
<dbReference type="Pfam" id="PF00191">
    <property type="entry name" value="Annexin"/>
    <property type="match status" value="4"/>
</dbReference>
<dbReference type="GO" id="GO:0005576">
    <property type="term" value="C:extracellular region"/>
    <property type="evidence" value="ECO:0007669"/>
    <property type="project" value="UniProtKB-SubCell"/>
</dbReference>
<evidence type="ECO:0000256" key="15">
    <source>
        <dbReference type="RuleBase" id="RU003540"/>
    </source>
</evidence>
<keyword evidence="9 15" id="KW-0106">Calcium</keyword>
<dbReference type="GO" id="GO:0005544">
    <property type="term" value="F:calcium-dependent phospholipid binding"/>
    <property type="evidence" value="ECO:0007669"/>
    <property type="project" value="UniProtKB-KW"/>
</dbReference>
<keyword evidence="11 15" id="KW-0111">Calcium/phospholipid-binding</keyword>
<comment type="domain">
    <text evidence="15">A pair of annexin repeats may form one binding site for calcium and phospholipid.</text>
</comment>
<dbReference type="PANTHER" id="PTHR10502:SF239">
    <property type="entry name" value="ANNEXIN A7"/>
    <property type="match status" value="1"/>
</dbReference>
<evidence type="ECO:0000256" key="13">
    <source>
        <dbReference type="ARBA" id="ARBA00059330"/>
    </source>
</evidence>
<dbReference type="FunFam" id="1.10.220.10:FF:000003">
    <property type="entry name" value="Annexin"/>
    <property type="match status" value="1"/>
</dbReference>
<dbReference type="GO" id="GO:0043657">
    <property type="term" value="C:host cell"/>
    <property type="evidence" value="ECO:0007669"/>
    <property type="project" value="UniProtKB-SubCell"/>
</dbReference>
<dbReference type="FunFam" id="1.10.220.10:FF:000001">
    <property type="entry name" value="Annexin"/>
    <property type="match status" value="1"/>
</dbReference>
<evidence type="ECO:0000256" key="7">
    <source>
        <dbReference type="ARBA" id="ARBA00022723"/>
    </source>
</evidence>
<dbReference type="GO" id="GO:0005634">
    <property type="term" value="C:nucleus"/>
    <property type="evidence" value="ECO:0007669"/>
    <property type="project" value="TreeGrafter"/>
</dbReference>
<dbReference type="InterPro" id="IPR018252">
    <property type="entry name" value="Annexin_repeat_CS"/>
</dbReference>
<dbReference type="PROSITE" id="PS00223">
    <property type="entry name" value="ANNEXIN_1"/>
    <property type="match status" value="1"/>
</dbReference>
<dbReference type="SUPFAM" id="SSF47874">
    <property type="entry name" value="Annexin"/>
    <property type="match status" value="1"/>
</dbReference>
<dbReference type="GO" id="GO:0012506">
    <property type="term" value="C:vesicle membrane"/>
    <property type="evidence" value="ECO:0007669"/>
    <property type="project" value="TreeGrafter"/>
</dbReference>
<name>A0AAE2D4V8_SCHME</name>
<gene>
    <name evidence="16" type="ORF">MN116_005832</name>
</gene>
<comment type="similarity">
    <text evidence="3 15">Belongs to the annexin family.</text>
</comment>
<keyword evidence="5" id="KW-0964">Secreted</keyword>
<evidence type="ECO:0000256" key="3">
    <source>
        <dbReference type="ARBA" id="ARBA00007831"/>
    </source>
</evidence>
<dbReference type="GO" id="GO:0005509">
    <property type="term" value="F:calcium ion binding"/>
    <property type="evidence" value="ECO:0007669"/>
    <property type="project" value="InterPro"/>
</dbReference>
<evidence type="ECO:0000256" key="11">
    <source>
        <dbReference type="ARBA" id="ARBA00023302"/>
    </source>
</evidence>
<keyword evidence="10 15" id="KW-0041">Annexin</keyword>
<dbReference type="InterPro" id="IPR001464">
    <property type="entry name" value="Annexin"/>
</dbReference>
<reference evidence="16" key="2">
    <citation type="journal article" date="2023" name="Infect Dis Poverty">
        <title>Chromosome-scale genome of the human blood fluke Schistosoma mekongi and its implications for public health.</title>
        <authorList>
            <person name="Zhou M."/>
            <person name="Xu L."/>
            <person name="Xu D."/>
            <person name="Chen W."/>
            <person name="Khan J."/>
            <person name="Hu Y."/>
            <person name="Huang H."/>
            <person name="Wei H."/>
            <person name="Zhang Y."/>
            <person name="Chusongsang P."/>
            <person name="Tanasarnprasert K."/>
            <person name="Hu X."/>
            <person name="Limpanont Y."/>
            <person name="Lv Z."/>
        </authorList>
    </citation>
    <scope>NUCLEOTIDE SEQUENCE</scope>
    <source>
        <strain evidence="16">LV_2022a</strain>
    </source>
</reference>
<dbReference type="InterPro" id="IPR018502">
    <property type="entry name" value="Annexin_repeat"/>
</dbReference>
<comment type="subcellular location">
    <subcellularLocation>
        <location evidence="1">Host cell</location>
    </subcellularLocation>
    <subcellularLocation>
        <location evidence="2">Secreted</location>
        <location evidence="2">Extracellular exosome</location>
    </subcellularLocation>
    <subcellularLocation>
        <location evidence="14">Tegument</location>
    </subcellularLocation>
</comment>
<dbReference type="GO" id="GO:0001786">
    <property type="term" value="F:phosphatidylserine binding"/>
    <property type="evidence" value="ECO:0007669"/>
    <property type="project" value="TreeGrafter"/>
</dbReference>
<reference evidence="16" key="1">
    <citation type="submission" date="2022-04" db="EMBL/GenBank/DDBJ databases">
        <authorList>
            <person name="Xu L."/>
            <person name="Lv Z."/>
        </authorList>
    </citation>
    <scope>NUCLEOTIDE SEQUENCE</scope>
    <source>
        <strain evidence="16">LV_2022a</strain>
    </source>
</reference>
<organism evidence="16 17">
    <name type="scientific">Schistosoma mekongi</name>
    <name type="common">Parasitic worm</name>
    <dbReference type="NCBI Taxonomy" id="38744"/>
    <lineage>
        <taxon>Eukaryota</taxon>
        <taxon>Metazoa</taxon>
        <taxon>Spiralia</taxon>
        <taxon>Lophotrochozoa</taxon>
        <taxon>Platyhelminthes</taxon>
        <taxon>Trematoda</taxon>
        <taxon>Digenea</taxon>
        <taxon>Strigeidida</taxon>
        <taxon>Schistosomatoidea</taxon>
        <taxon>Schistosomatidae</taxon>
        <taxon>Schistosoma</taxon>
    </lineage>
</organism>
<dbReference type="EMBL" id="JALJAT010000004">
    <property type="protein sequence ID" value="KAK4470260.1"/>
    <property type="molecule type" value="Genomic_DNA"/>
</dbReference>
<evidence type="ECO:0000256" key="14">
    <source>
        <dbReference type="ARBA" id="ARBA00060393"/>
    </source>
</evidence>
<sequence>MDPNYSDLSAWNLNNPQQPNVGYPCNPSGGYSGMNTGGYPGYPDSSSGGFTNSNTTGYSGVPTPNVFLGQTSDTRFNNTPCSAPGGFPDQRWDNPNVPFSNQPGYTNTPYSTTTPSVPYTPGAPAFKMDYGSEMQNPYIAGNPYIQNPQSNFFPSSSGGCSMFGDPVNANRESVYPMFNDIPIPIACQSNDFSGRSTVLGFAESAPQEDIMEPTLRATPNFCVERDCERLKKAMAGIGASKKEIIEVMGHRSANQRVEIVKKYKSMYGKELPAKFKDELHGHLEDCMIALCYSPVEFDAIELRRAMRGAGTDEDALIEILCSRTNEQIKRIKEIYPRLFNGRDLEKDVTNETTHHFKRICIALLQANRDESTFVDKSLARRDAEDLYRAGEQKIGTDESKFIHILVSRSYSHLRAVFNEYTSLGKRNMEDALQSEMHGHTLDALRSIVRCIQNKPRYFAAKILKAMKGAGTDDRTLIRIIVSRCEVDMGQIKKEFHSLKGKTLEACIHDETTSDYRHLLLALIGA</sequence>
<evidence type="ECO:0000256" key="2">
    <source>
        <dbReference type="ARBA" id="ARBA00004550"/>
    </source>
</evidence>
<comment type="function">
    <text evidence="13">Involved in reproduction of the worm. Involved in host-parasite interaction. Delivered into the host cell by means of parasite exosomes. Binds to acidic phospholipid membranes in a calcium-dependent manner in vitro. Causes aggregation of liposomes in the presence of calcium, but not in its absence. Likely to promote membrane fusion. May provide structural integrity within the tegument.</text>
</comment>
<dbReference type="SMART" id="SM00335">
    <property type="entry name" value="ANX"/>
    <property type="match status" value="4"/>
</dbReference>